<keyword evidence="1" id="KW-1133">Transmembrane helix</keyword>
<evidence type="ECO:0000313" key="2">
    <source>
        <dbReference type="EMBL" id="NLP82476.1"/>
    </source>
</evidence>
<organism evidence="2 3">
    <name type="scientific">Microbacterium salsuginis</name>
    <dbReference type="NCBI Taxonomy" id="2722803"/>
    <lineage>
        <taxon>Bacteria</taxon>
        <taxon>Bacillati</taxon>
        <taxon>Actinomycetota</taxon>
        <taxon>Actinomycetes</taxon>
        <taxon>Micrococcales</taxon>
        <taxon>Microbacteriaceae</taxon>
        <taxon>Microbacterium</taxon>
    </lineage>
</organism>
<protein>
    <submittedName>
        <fullName evidence="2">Uncharacterized protein</fullName>
    </submittedName>
</protein>
<evidence type="ECO:0000256" key="1">
    <source>
        <dbReference type="SAM" id="Phobius"/>
    </source>
</evidence>
<gene>
    <name evidence="2" type="ORF">HF576_01310</name>
</gene>
<dbReference type="Proteomes" id="UP001429745">
    <property type="component" value="Unassembled WGS sequence"/>
</dbReference>
<accession>A0ABX1KAN9</accession>
<evidence type="ECO:0000313" key="3">
    <source>
        <dbReference type="Proteomes" id="UP001429745"/>
    </source>
</evidence>
<keyword evidence="1" id="KW-0472">Membrane</keyword>
<feature type="transmembrane region" description="Helical" evidence="1">
    <location>
        <begin position="57"/>
        <end position="81"/>
    </location>
</feature>
<keyword evidence="1" id="KW-0812">Transmembrane</keyword>
<keyword evidence="3" id="KW-1185">Reference proteome</keyword>
<sequence>MATELVQSLGSAYWAAIAQIVPVLAIPLVIEARLVAHRLSESEESFNRRARRAGWGLVFTVLGISMLGLEILALSAIPLGTVNAFDYWFSIVVVVAALSTVFAIPLAGIANSLLTDIAWILRARLPWGYLKRTRRELRVILDRLETQVRGSRSQRLQLKTGLADAWLMRSQARAVISRATPAAISEDPALLSAWNDALAKATASIPDPAELVANYESAIADVDDTVTLGELAVQLARRSLDELESLIHSGATQAQITELRIRTAALAQAGSAQDNRVPVEAPQRSP</sequence>
<comment type="caution">
    <text evidence="2">The sequence shown here is derived from an EMBL/GenBank/DDBJ whole genome shotgun (WGS) entry which is preliminary data.</text>
</comment>
<feature type="transmembrane region" description="Helical" evidence="1">
    <location>
        <begin position="87"/>
        <end position="114"/>
    </location>
</feature>
<dbReference type="EMBL" id="JABACI010000001">
    <property type="protein sequence ID" value="NLP82476.1"/>
    <property type="molecule type" value="Genomic_DNA"/>
</dbReference>
<feature type="transmembrane region" description="Helical" evidence="1">
    <location>
        <begin position="12"/>
        <end position="36"/>
    </location>
</feature>
<proteinExistence type="predicted"/>
<reference evidence="2 3" key="1">
    <citation type="submission" date="2020-04" db="EMBL/GenBank/DDBJ databases">
        <title>CFH 90308 Microbacterium sp.</title>
        <authorList>
            <person name="Nie G."/>
            <person name="Ming H."/>
            <person name="Xia T."/>
        </authorList>
    </citation>
    <scope>NUCLEOTIDE SEQUENCE [LARGE SCALE GENOMIC DNA]</scope>
    <source>
        <strain evidence="2 3">CFH 90308</strain>
    </source>
</reference>
<dbReference type="RefSeq" id="WP_168910981.1">
    <property type="nucleotide sequence ID" value="NZ_JABACI010000001.1"/>
</dbReference>
<name>A0ABX1KAN9_9MICO</name>